<evidence type="ECO:0000313" key="2">
    <source>
        <dbReference type="EMBL" id="GFR63196.1"/>
    </source>
</evidence>
<accession>A0AAV4ER03</accession>
<keyword evidence="1" id="KW-0472">Membrane</keyword>
<keyword evidence="1" id="KW-0812">Transmembrane</keyword>
<name>A0AAV4ER03_9GAST</name>
<dbReference type="AlphaFoldDB" id="A0AAV4ER03"/>
<feature type="transmembrane region" description="Helical" evidence="1">
    <location>
        <begin position="50"/>
        <end position="74"/>
    </location>
</feature>
<reference evidence="2 3" key="1">
    <citation type="journal article" date="2021" name="Elife">
        <title>Chloroplast acquisition without the gene transfer in kleptoplastic sea slugs, Plakobranchus ocellatus.</title>
        <authorList>
            <person name="Maeda T."/>
            <person name="Takahashi S."/>
            <person name="Yoshida T."/>
            <person name="Shimamura S."/>
            <person name="Takaki Y."/>
            <person name="Nagai Y."/>
            <person name="Toyoda A."/>
            <person name="Suzuki Y."/>
            <person name="Arimoto A."/>
            <person name="Ishii H."/>
            <person name="Satoh N."/>
            <person name="Nishiyama T."/>
            <person name="Hasebe M."/>
            <person name="Maruyama T."/>
            <person name="Minagawa J."/>
            <person name="Obokata J."/>
            <person name="Shigenobu S."/>
        </authorList>
    </citation>
    <scope>NUCLEOTIDE SEQUENCE [LARGE SCALE GENOMIC DNA]</scope>
</reference>
<dbReference type="EMBL" id="BMAT01007388">
    <property type="protein sequence ID" value="GFR63196.1"/>
    <property type="molecule type" value="Genomic_DNA"/>
</dbReference>
<protein>
    <recommendedName>
        <fullName evidence="4">ABC transmembrane type-1 domain-containing protein</fullName>
    </recommendedName>
</protein>
<evidence type="ECO:0008006" key="4">
    <source>
        <dbReference type="Google" id="ProtNLM"/>
    </source>
</evidence>
<comment type="caution">
    <text evidence="2">The sequence shown here is derived from an EMBL/GenBank/DDBJ whole genome shotgun (WGS) entry which is preliminary data.</text>
</comment>
<keyword evidence="3" id="KW-1185">Reference proteome</keyword>
<sequence length="119" mass="13139">MVYESQSTPIHPIPLPRQDYRSNSGLKSIERIGDFIKCYEKLTQHCIKPCYFIVLVLTIVEVVVLIVLVVVIVVVEEVVLVIVVVIVILVVVVVVVVIIVVIVVAAELISMILSPLAKP</sequence>
<feature type="transmembrane region" description="Helical" evidence="1">
    <location>
        <begin position="80"/>
        <end position="113"/>
    </location>
</feature>
<organism evidence="2 3">
    <name type="scientific">Elysia marginata</name>
    <dbReference type="NCBI Taxonomy" id="1093978"/>
    <lineage>
        <taxon>Eukaryota</taxon>
        <taxon>Metazoa</taxon>
        <taxon>Spiralia</taxon>
        <taxon>Lophotrochozoa</taxon>
        <taxon>Mollusca</taxon>
        <taxon>Gastropoda</taxon>
        <taxon>Heterobranchia</taxon>
        <taxon>Euthyneura</taxon>
        <taxon>Panpulmonata</taxon>
        <taxon>Sacoglossa</taxon>
        <taxon>Placobranchoidea</taxon>
        <taxon>Plakobranchidae</taxon>
        <taxon>Elysia</taxon>
    </lineage>
</organism>
<proteinExistence type="predicted"/>
<evidence type="ECO:0000313" key="3">
    <source>
        <dbReference type="Proteomes" id="UP000762676"/>
    </source>
</evidence>
<evidence type="ECO:0000256" key="1">
    <source>
        <dbReference type="SAM" id="Phobius"/>
    </source>
</evidence>
<gene>
    <name evidence="2" type="ORF">ElyMa_003599100</name>
</gene>
<keyword evidence="1" id="KW-1133">Transmembrane helix</keyword>
<dbReference type="Proteomes" id="UP000762676">
    <property type="component" value="Unassembled WGS sequence"/>
</dbReference>